<feature type="transmembrane region" description="Helical" evidence="5">
    <location>
        <begin position="12"/>
        <end position="34"/>
    </location>
</feature>
<accession>A0A2K9PMI2</accession>
<feature type="transmembrane region" description="Helical" evidence="5">
    <location>
        <begin position="77"/>
        <end position="100"/>
    </location>
</feature>
<reference evidence="7 8" key="1">
    <citation type="submission" date="2018-01" db="EMBL/GenBank/DDBJ databases">
        <title>Complete genome sequence of Flavivirga eckloniae ECD14 isolated from seaweed Ecklonia cava.</title>
        <authorList>
            <person name="Lee J.H."/>
            <person name="Baik K.S."/>
            <person name="Seong C.N."/>
        </authorList>
    </citation>
    <scope>NUCLEOTIDE SEQUENCE [LARGE SCALE GENOMIC DNA]</scope>
    <source>
        <strain evidence="7 8">ECD14</strain>
    </source>
</reference>
<evidence type="ECO:0000256" key="1">
    <source>
        <dbReference type="ARBA" id="ARBA00004141"/>
    </source>
</evidence>
<dbReference type="RefSeq" id="WP_102754935.1">
    <property type="nucleotide sequence ID" value="NZ_CP025791.1"/>
</dbReference>
<evidence type="ECO:0000256" key="4">
    <source>
        <dbReference type="ARBA" id="ARBA00023136"/>
    </source>
</evidence>
<name>A0A2K9PMI2_9FLAO</name>
<evidence type="ECO:0000313" key="7">
    <source>
        <dbReference type="EMBL" id="AUP78279.1"/>
    </source>
</evidence>
<organism evidence="7 8">
    <name type="scientific">Flavivirga eckloniae</name>
    <dbReference type="NCBI Taxonomy" id="1803846"/>
    <lineage>
        <taxon>Bacteria</taxon>
        <taxon>Pseudomonadati</taxon>
        <taxon>Bacteroidota</taxon>
        <taxon>Flavobacteriia</taxon>
        <taxon>Flavobacteriales</taxon>
        <taxon>Flavobacteriaceae</taxon>
        <taxon>Flavivirga</taxon>
    </lineage>
</organism>
<dbReference type="Pfam" id="PF07291">
    <property type="entry name" value="MauE"/>
    <property type="match status" value="1"/>
</dbReference>
<dbReference type="GO" id="GO:0030416">
    <property type="term" value="P:methylamine metabolic process"/>
    <property type="evidence" value="ECO:0007669"/>
    <property type="project" value="InterPro"/>
</dbReference>
<dbReference type="AlphaFoldDB" id="A0A2K9PMI2"/>
<dbReference type="EMBL" id="CP025791">
    <property type="protein sequence ID" value="AUP78279.1"/>
    <property type="molecule type" value="Genomic_DNA"/>
</dbReference>
<comment type="subcellular location">
    <subcellularLocation>
        <location evidence="1">Membrane</location>
        <topology evidence="1">Multi-pass membrane protein</topology>
    </subcellularLocation>
</comment>
<evidence type="ECO:0000256" key="2">
    <source>
        <dbReference type="ARBA" id="ARBA00022692"/>
    </source>
</evidence>
<evidence type="ECO:0000259" key="6">
    <source>
        <dbReference type="Pfam" id="PF07291"/>
    </source>
</evidence>
<feature type="domain" description="Methylamine utilisation protein MauE" evidence="6">
    <location>
        <begin position="9"/>
        <end position="135"/>
    </location>
</feature>
<gene>
    <name evidence="7" type="ORF">C1H87_05940</name>
</gene>
<dbReference type="OrthoDB" id="673785at2"/>
<dbReference type="InterPro" id="IPR009908">
    <property type="entry name" value="Methylamine_util_MauE"/>
</dbReference>
<feature type="transmembrane region" description="Helical" evidence="5">
    <location>
        <begin position="120"/>
        <end position="137"/>
    </location>
</feature>
<keyword evidence="8" id="KW-1185">Reference proteome</keyword>
<dbReference type="GO" id="GO:0016020">
    <property type="term" value="C:membrane"/>
    <property type="evidence" value="ECO:0007669"/>
    <property type="project" value="UniProtKB-SubCell"/>
</dbReference>
<keyword evidence="3 5" id="KW-1133">Transmembrane helix</keyword>
<protein>
    <recommendedName>
        <fullName evidence="6">Methylamine utilisation protein MauE domain-containing protein</fullName>
    </recommendedName>
</protein>
<keyword evidence="4 5" id="KW-0472">Membrane</keyword>
<feature type="transmembrane region" description="Helical" evidence="5">
    <location>
        <begin position="46"/>
        <end position="70"/>
    </location>
</feature>
<proteinExistence type="predicted"/>
<dbReference type="KEGG" id="fek:C1H87_05940"/>
<feature type="transmembrane region" description="Helical" evidence="5">
    <location>
        <begin position="157"/>
        <end position="178"/>
    </location>
</feature>
<keyword evidence="2 5" id="KW-0812">Transmembrane</keyword>
<dbReference type="UniPathway" id="UPA00895"/>
<dbReference type="Proteomes" id="UP000235826">
    <property type="component" value="Chromosome"/>
</dbReference>
<evidence type="ECO:0000256" key="5">
    <source>
        <dbReference type="SAM" id="Phobius"/>
    </source>
</evidence>
<evidence type="ECO:0000313" key="8">
    <source>
        <dbReference type="Proteomes" id="UP000235826"/>
    </source>
</evidence>
<evidence type="ECO:0000256" key="3">
    <source>
        <dbReference type="ARBA" id="ARBA00022989"/>
    </source>
</evidence>
<sequence>MKIHNKHKNVLIEVICLLYIFLFVYAALSKLVVFDEFKIQIGQSTMLTSFAGIVAWIIPCLEILIALLLLIPRFRLLGMYAAFNLMVMFSVYIFVILNFSDDIPCSCGGVIEKLGWTEHLIFNIVFVILASIGIYILNGQKKSLHAKTSFLITQKNLYKPLSINAIGGICFITILFAFTHKGTERDMSFHRGFLHDPPHKTHELDLEYSGYYIAGADEKNIYLGNPKSPLYLTVVDSSLQRKKVIHLSMDLDSLLTRSPQLRVIPPYFFLMDGTVPYILRGNIKEWKGYSMLEKPFYFTNVQPIDSLTLAIRAMSNKTNEFSLGTIHLSDSGAMTLSHKLLKKQVDGLFDVDGTLQYNQQKQQLIYTYRYRNQYIVANNNLELQVLGKTIDTISQAKIKVDTIVSKNQRKMAAPPLRINKYSATFGNYLFVNSNLLGKKEPLVLWKKSSVIDVYNIVNNGYQFSFYVEDINKSKLRSFCVVDNTFIGLIGNHLVTYKLKNLLNEVQSLAVKQ</sequence>